<dbReference type="EC" id="2.7.13.3" evidence="3"/>
<dbReference type="InterPro" id="IPR029151">
    <property type="entry name" value="Sensor-like_sf"/>
</dbReference>
<dbReference type="Gene3D" id="3.30.450.20">
    <property type="entry name" value="PAS domain"/>
    <property type="match status" value="2"/>
</dbReference>
<feature type="transmembrane region" description="Helical" evidence="14">
    <location>
        <begin position="12"/>
        <end position="35"/>
    </location>
</feature>
<reference evidence="19 20" key="1">
    <citation type="journal article" date="2007" name="Int. J. Syst. Evol. Microbiol.">
        <title>Oceanobacillus profundus sp. nov., isolated from a deep-sea sediment core.</title>
        <authorList>
            <person name="Kim Y.G."/>
            <person name="Choi D.H."/>
            <person name="Hyun S."/>
            <person name="Cho B.C."/>
        </authorList>
    </citation>
    <scope>NUCLEOTIDE SEQUENCE [LARGE SCALE GENOMIC DNA]</scope>
    <source>
        <strain evidence="19 20">DSM 18246</strain>
    </source>
</reference>
<evidence type="ECO:0000259" key="17">
    <source>
        <dbReference type="PROSITE" id="PS50113"/>
    </source>
</evidence>
<comment type="subcellular location">
    <subcellularLocation>
        <location evidence="2">Cell membrane</location>
        <topology evidence="2">Multi-pass membrane protein</topology>
    </subcellularLocation>
</comment>
<keyword evidence="5" id="KW-0597">Phosphoprotein</keyword>
<dbReference type="InterPro" id="IPR003661">
    <property type="entry name" value="HisK_dim/P_dom"/>
</dbReference>
<keyword evidence="9 19" id="KW-0418">Kinase</keyword>
<dbReference type="OrthoDB" id="9813151at2"/>
<dbReference type="InterPro" id="IPR036890">
    <property type="entry name" value="HATPase_C_sf"/>
</dbReference>
<keyword evidence="4" id="KW-1003">Cell membrane</keyword>
<keyword evidence="20" id="KW-1185">Reference proteome</keyword>
<dbReference type="Proteomes" id="UP000285456">
    <property type="component" value="Unassembled WGS sequence"/>
</dbReference>
<dbReference type="InterPro" id="IPR013767">
    <property type="entry name" value="PAS_fold"/>
</dbReference>
<dbReference type="InterPro" id="IPR005467">
    <property type="entry name" value="His_kinase_dom"/>
</dbReference>
<keyword evidence="6" id="KW-0808">Transferase</keyword>
<evidence type="ECO:0000259" key="15">
    <source>
        <dbReference type="PROSITE" id="PS50109"/>
    </source>
</evidence>
<feature type="domain" description="Histidine kinase" evidence="15">
    <location>
        <begin position="385"/>
        <end position="602"/>
    </location>
</feature>
<proteinExistence type="predicted"/>
<dbReference type="FunFam" id="1.10.287.130:FF:000001">
    <property type="entry name" value="Two-component sensor histidine kinase"/>
    <property type="match status" value="1"/>
</dbReference>
<keyword evidence="7 14" id="KW-0812">Transmembrane</keyword>
<dbReference type="PROSITE" id="PS50109">
    <property type="entry name" value="HIS_KIN"/>
    <property type="match status" value="1"/>
</dbReference>
<evidence type="ECO:0000313" key="20">
    <source>
        <dbReference type="Proteomes" id="UP000285456"/>
    </source>
</evidence>
<dbReference type="Gene3D" id="1.10.8.500">
    <property type="entry name" value="HAMP domain in histidine kinase"/>
    <property type="match status" value="1"/>
</dbReference>
<dbReference type="GO" id="GO:0016036">
    <property type="term" value="P:cellular response to phosphate starvation"/>
    <property type="evidence" value="ECO:0007669"/>
    <property type="project" value="TreeGrafter"/>
</dbReference>
<evidence type="ECO:0000256" key="2">
    <source>
        <dbReference type="ARBA" id="ARBA00004651"/>
    </source>
</evidence>
<dbReference type="Pfam" id="PF00512">
    <property type="entry name" value="HisKA"/>
    <property type="match status" value="1"/>
</dbReference>
<dbReference type="CDD" id="cd00075">
    <property type="entry name" value="HATPase"/>
    <property type="match status" value="1"/>
</dbReference>
<sequence length="608" mass="69070">MNKVGFFRSIQLKFIIIYILLLLLAVQVIGSFFTIRLEDDLFESFKTSINERVELLNYNLEQAFERERNEEDGDISLQQEVQQIVEDISTDNAATTVQVIDTQRVVLGTNRINEMDEIGKKSTQNLVQQALFFDSQRKSEFNDNGESVYVQVEPIFDSEGLAVGVIYFQSSLEGVYDQVEGINRIFFQGSILAISISAILGILVARTITKPIKEMREQAQIMANGDFTQTVNIYGKDEIGQLAETFNDLNSRLKHSYATIEEERRKLSSVLSNMSDGVIATDNSGSITLMNEAAGRLIGNNPEEVIGDFLLDVLQLEGKIIDITDLQDSGSMIIDFSDDDNPFLIRANFSTVLDDEEEITGFITVISDVTEQEKVEQERRDFVSNVSHELRTPLTTMKSYLEALTDGAWEDKDIAPKFLSVAQGETDRMIRMVNDLLQLSKMDSDELPMHKERSEFASFFHHVIDRFEMNSPEKIKLVREIPNVQSYVWMDKDKMTQILDNIISNAIKYSPEGGLIRLKLEVKRHYLLVSIKDQGMGIAYDKLEKIFERFYRADKARARKFGGTGLGLAITKELVEAHHGTIWAKSKEGEGTTILFTLPLMNKKRRGF</sequence>
<dbReference type="GO" id="GO:0005524">
    <property type="term" value="F:ATP binding"/>
    <property type="evidence" value="ECO:0007669"/>
    <property type="project" value="UniProtKB-KW"/>
</dbReference>
<dbReference type="EMBL" id="QWEH01000006">
    <property type="protein sequence ID" value="RHW32264.1"/>
    <property type="molecule type" value="Genomic_DNA"/>
</dbReference>
<keyword evidence="13 14" id="KW-0472">Membrane</keyword>
<gene>
    <name evidence="19" type="primary">walK</name>
    <name evidence="19" type="ORF">D1B32_10895</name>
</gene>
<dbReference type="GO" id="GO:0006355">
    <property type="term" value="P:regulation of DNA-templated transcription"/>
    <property type="evidence" value="ECO:0007669"/>
    <property type="project" value="InterPro"/>
</dbReference>
<evidence type="ECO:0000256" key="6">
    <source>
        <dbReference type="ARBA" id="ARBA00022679"/>
    </source>
</evidence>
<dbReference type="PANTHER" id="PTHR45453">
    <property type="entry name" value="PHOSPHATE REGULON SENSOR PROTEIN PHOR"/>
    <property type="match status" value="1"/>
</dbReference>
<dbReference type="InterPro" id="IPR057640">
    <property type="entry name" value="Cache_WalK"/>
</dbReference>
<evidence type="ECO:0000259" key="16">
    <source>
        <dbReference type="PROSITE" id="PS50112"/>
    </source>
</evidence>
<dbReference type="CDD" id="cd00082">
    <property type="entry name" value="HisKA"/>
    <property type="match status" value="1"/>
</dbReference>
<dbReference type="Pfam" id="PF23846">
    <property type="entry name" value="Cache_WalK"/>
    <property type="match status" value="1"/>
</dbReference>
<dbReference type="NCBIfam" id="TIGR00229">
    <property type="entry name" value="sensory_box"/>
    <property type="match status" value="1"/>
</dbReference>
<dbReference type="PRINTS" id="PR00344">
    <property type="entry name" value="BCTRLSENSOR"/>
</dbReference>
<dbReference type="AlphaFoldDB" id="A0A417YH98"/>
<dbReference type="SUPFAM" id="SSF158472">
    <property type="entry name" value="HAMP domain-like"/>
    <property type="match status" value="1"/>
</dbReference>
<evidence type="ECO:0000256" key="13">
    <source>
        <dbReference type="ARBA" id="ARBA00023136"/>
    </source>
</evidence>
<dbReference type="CDD" id="cd00130">
    <property type="entry name" value="PAS"/>
    <property type="match status" value="1"/>
</dbReference>
<feature type="domain" description="PAS" evidence="16">
    <location>
        <begin position="263"/>
        <end position="317"/>
    </location>
</feature>
<dbReference type="Pfam" id="PF00989">
    <property type="entry name" value="PAS"/>
    <property type="match status" value="1"/>
</dbReference>
<dbReference type="InterPro" id="IPR035965">
    <property type="entry name" value="PAS-like_dom_sf"/>
</dbReference>
<accession>A0A417YH98</accession>
<dbReference type="GO" id="GO:0000155">
    <property type="term" value="F:phosphorelay sensor kinase activity"/>
    <property type="evidence" value="ECO:0007669"/>
    <property type="project" value="InterPro"/>
</dbReference>
<dbReference type="SUPFAM" id="SSF47384">
    <property type="entry name" value="Homodimeric domain of signal transducing histidine kinase"/>
    <property type="match status" value="1"/>
</dbReference>
<dbReference type="GO" id="GO:0005886">
    <property type="term" value="C:plasma membrane"/>
    <property type="evidence" value="ECO:0007669"/>
    <property type="project" value="UniProtKB-SubCell"/>
</dbReference>
<dbReference type="InterPro" id="IPR036097">
    <property type="entry name" value="HisK_dim/P_sf"/>
</dbReference>
<evidence type="ECO:0000313" key="19">
    <source>
        <dbReference type="EMBL" id="RHW32264.1"/>
    </source>
</evidence>
<keyword evidence="11 14" id="KW-1133">Transmembrane helix</keyword>
<dbReference type="Gene3D" id="3.30.565.10">
    <property type="entry name" value="Histidine kinase-like ATPase, C-terminal domain"/>
    <property type="match status" value="1"/>
</dbReference>
<evidence type="ECO:0000256" key="12">
    <source>
        <dbReference type="ARBA" id="ARBA00023012"/>
    </source>
</evidence>
<dbReference type="NCBIfam" id="NF033092">
    <property type="entry name" value="HK_WalK"/>
    <property type="match status" value="1"/>
</dbReference>
<feature type="transmembrane region" description="Helical" evidence="14">
    <location>
        <begin position="185"/>
        <end position="205"/>
    </location>
</feature>
<dbReference type="PROSITE" id="PS50112">
    <property type="entry name" value="PAS"/>
    <property type="match status" value="1"/>
</dbReference>
<dbReference type="Gene3D" id="1.10.287.130">
    <property type="match status" value="1"/>
</dbReference>
<keyword evidence="10" id="KW-0067">ATP-binding</keyword>
<keyword evidence="8" id="KW-0547">Nucleotide-binding</keyword>
<dbReference type="Pfam" id="PF00672">
    <property type="entry name" value="HAMP"/>
    <property type="match status" value="1"/>
</dbReference>
<dbReference type="SUPFAM" id="SSF55785">
    <property type="entry name" value="PYP-like sensor domain (PAS domain)"/>
    <property type="match status" value="1"/>
</dbReference>
<evidence type="ECO:0000256" key="8">
    <source>
        <dbReference type="ARBA" id="ARBA00022741"/>
    </source>
</evidence>
<dbReference type="PROSITE" id="PS50885">
    <property type="entry name" value="HAMP"/>
    <property type="match status" value="1"/>
</dbReference>
<evidence type="ECO:0000256" key="14">
    <source>
        <dbReference type="SAM" id="Phobius"/>
    </source>
</evidence>
<evidence type="ECO:0000256" key="5">
    <source>
        <dbReference type="ARBA" id="ARBA00022553"/>
    </source>
</evidence>
<dbReference type="GO" id="GO:0004721">
    <property type="term" value="F:phosphoprotein phosphatase activity"/>
    <property type="evidence" value="ECO:0007669"/>
    <property type="project" value="TreeGrafter"/>
</dbReference>
<dbReference type="RefSeq" id="WP_118889315.1">
    <property type="nucleotide sequence ID" value="NZ_PHUT01000006.1"/>
</dbReference>
<evidence type="ECO:0000256" key="4">
    <source>
        <dbReference type="ARBA" id="ARBA00022475"/>
    </source>
</evidence>
<name>A0A417YH98_9BACI</name>
<evidence type="ECO:0000256" key="3">
    <source>
        <dbReference type="ARBA" id="ARBA00012438"/>
    </source>
</evidence>
<dbReference type="InterPro" id="IPR000014">
    <property type="entry name" value="PAS"/>
</dbReference>
<evidence type="ECO:0000256" key="7">
    <source>
        <dbReference type="ARBA" id="ARBA00022692"/>
    </source>
</evidence>
<dbReference type="InterPro" id="IPR003594">
    <property type="entry name" value="HATPase_dom"/>
</dbReference>
<dbReference type="SMART" id="SM00304">
    <property type="entry name" value="HAMP"/>
    <property type="match status" value="1"/>
</dbReference>
<dbReference type="InterPro" id="IPR004358">
    <property type="entry name" value="Sig_transdc_His_kin-like_C"/>
</dbReference>
<dbReference type="SMART" id="SM00091">
    <property type="entry name" value="PAS"/>
    <property type="match status" value="1"/>
</dbReference>
<dbReference type="SUPFAM" id="SSF55874">
    <property type="entry name" value="ATPase domain of HSP90 chaperone/DNA topoisomerase II/histidine kinase"/>
    <property type="match status" value="1"/>
</dbReference>
<evidence type="ECO:0000256" key="1">
    <source>
        <dbReference type="ARBA" id="ARBA00000085"/>
    </source>
</evidence>
<dbReference type="InterPro" id="IPR050351">
    <property type="entry name" value="BphY/WalK/GraS-like"/>
</dbReference>
<feature type="domain" description="PAC" evidence="17">
    <location>
        <begin position="327"/>
        <end position="381"/>
    </location>
</feature>
<organism evidence="19 20">
    <name type="scientific">Oceanobacillus profundus</name>
    <dbReference type="NCBI Taxonomy" id="372463"/>
    <lineage>
        <taxon>Bacteria</taxon>
        <taxon>Bacillati</taxon>
        <taxon>Bacillota</taxon>
        <taxon>Bacilli</taxon>
        <taxon>Bacillales</taxon>
        <taxon>Bacillaceae</taxon>
        <taxon>Oceanobacillus</taxon>
    </lineage>
</organism>
<evidence type="ECO:0000259" key="18">
    <source>
        <dbReference type="PROSITE" id="PS50885"/>
    </source>
</evidence>
<dbReference type="SMART" id="SM00388">
    <property type="entry name" value="HisKA"/>
    <property type="match status" value="1"/>
</dbReference>
<dbReference type="FunFam" id="3.30.565.10:FF:000006">
    <property type="entry name" value="Sensor histidine kinase WalK"/>
    <property type="match status" value="1"/>
</dbReference>
<feature type="domain" description="HAMP" evidence="18">
    <location>
        <begin position="206"/>
        <end position="258"/>
    </location>
</feature>
<dbReference type="SUPFAM" id="SSF103190">
    <property type="entry name" value="Sensory domain-like"/>
    <property type="match status" value="1"/>
</dbReference>
<comment type="caution">
    <text evidence="19">The sequence shown here is derived from an EMBL/GenBank/DDBJ whole genome shotgun (WGS) entry which is preliminary data.</text>
</comment>
<protein>
    <recommendedName>
        <fullName evidence="3">histidine kinase</fullName>
        <ecNumber evidence="3">2.7.13.3</ecNumber>
    </recommendedName>
</protein>
<dbReference type="InterPro" id="IPR049814">
    <property type="entry name" value="Resp_reg_WalK"/>
</dbReference>
<comment type="catalytic activity">
    <reaction evidence="1">
        <text>ATP + protein L-histidine = ADP + protein N-phospho-L-histidine.</text>
        <dbReference type="EC" id="2.7.13.3"/>
    </reaction>
</comment>
<dbReference type="CDD" id="cd06225">
    <property type="entry name" value="HAMP"/>
    <property type="match status" value="1"/>
</dbReference>
<dbReference type="InterPro" id="IPR000700">
    <property type="entry name" value="PAS-assoc_C"/>
</dbReference>
<dbReference type="Pfam" id="PF02518">
    <property type="entry name" value="HATPase_c"/>
    <property type="match status" value="1"/>
</dbReference>
<dbReference type="PANTHER" id="PTHR45453:SF1">
    <property type="entry name" value="PHOSPHATE REGULON SENSOR PROTEIN PHOR"/>
    <property type="match status" value="1"/>
</dbReference>
<keyword evidence="12" id="KW-0902">Two-component regulatory system</keyword>
<evidence type="ECO:0000256" key="9">
    <source>
        <dbReference type="ARBA" id="ARBA00022777"/>
    </source>
</evidence>
<dbReference type="InterPro" id="IPR003660">
    <property type="entry name" value="HAMP_dom"/>
</dbReference>
<evidence type="ECO:0000256" key="11">
    <source>
        <dbReference type="ARBA" id="ARBA00022989"/>
    </source>
</evidence>
<evidence type="ECO:0000256" key="10">
    <source>
        <dbReference type="ARBA" id="ARBA00022840"/>
    </source>
</evidence>
<dbReference type="PROSITE" id="PS50113">
    <property type="entry name" value="PAC"/>
    <property type="match status" value="1"/>
</dbReference>
<dbReference type="SMART" id="SM00387">
    <property type="entry name" value="HATPase_c"/>
    <property type="match status" value="1"/>
</dbReference>